<comment type="caution">
    <text evidence="2">The sequence shown here is derived from an EMBL/GenBank/DDBJ whole genome shotgun (WGS) entry which is preliminary data.</text>
</comment>
<reference evidence="2" key="1">
    <citation type="journal article" date="2013" name="Environ. Microbiol.">
        <title>Microbiota from the distal guts of lean and obese adolescents exhibit partial functional redundancy besides clear differences in community structure.</title>
        <authorList>
            <person name="Ferrer M."/>
            <person name="Ruiz A."/>
            <person name="Lanza F."/>
            <person name="Haange S.B."/>
            <person name="Oberbach A."/>
            <person name="Till H."/>
            <person name="Bargiela R."/>
            <person name="Campoy C."/>
            <person name="Segura M.T."/>
            <person name="Richter M."/>
            <person name="von Bergen M."/>
            <person name="Seifert J."/>
            <person name="Suarez A."/>
        </authorList>
    </citation>
    <scope>NUCLEOTIDE SEQUENCE</scope>
</reference>
<evidence type="ECO:0000313" key="2">
    <source>
        <dbReference type="EMBL" id="EKC51750.1"/>
    </source>
</evidence>
<dbReference type="Gene3D" id="3.30.310.50">
    <property type="entry name" value="Alpha-D-phosphohexomutase, C-terminal domain"/>
    <property type="match status" value="1"/>
</dbReference>
<evidence type="ECO:0000259" key="1">
    <source>
        <dbReference type="Pfam" id="PF00408"/>
    </source>
</evidence>
<dbReference type="Pfam" id="PF00408">
    <property type="entry name" value="PGM_PMM_IV"/>
    <property type="match status" value="1"/>
</dbReference>
<feature type="domain" description="Alpha-D-phosphohexomutase C-terminal" evidence="1">
    <location>
        <begin position="26"/>
        <end position="73"/>
    </location>
</feature>
<protein>
    <submittedName>
        <fullName evidence="2">Phosphomannomutase</fullName>
    </submittedName>
</protein>
<dbReference type="GO" id="GO:0016868">
    <property type="term" value="F:intramolecular phosphotransferase activity"/>
    <property type="evidence" value="ECO:0007669"/>
    <property type="project" value="InterPro"/>
</dbReference>
<dbReference type="AlphaFoldDB" id="K1SDK2"/>
<dbReference type="SUPFAM" id="SSF55957">
    <property type="entry name" value="Phosphoglucomutase, C-terminal domain"/>
    <property type="match status" value="1"/>
</dbReference>
<proteinExistence type="predicted"/>
<dbReference type="EMBL" id="AJWY01011795">
    <property type="protein sequence ID" value="EKC51750.1"/>
    <property type="molecule type" value="Genomic_DNA"/>
</dbReference>
<dbReference type="InterPro" id="IPR036900">
    <property type="entry name" value="A-D-PHexomutase_C_sf"/>
</dbReference>
<organism evidence="2">
    <name type="scientific">human gut metagenome</name>
    <dbReference type="NCBI Taxonomy" id="408170"/>
    <lineage>
        <taxon>unclassified sequences</taxon>
        <taxon>metagenomes</taxon>
        <taxon>organismal metagenomes</taxon>
    </lineage>
</organism>
<gene>
    <name evidence="2" type="ORF">LEA_17242</name>
</gene>
<name>K1SDK2_9ZZZZ</name>
<sequence>MQAFRGNIKAFGGKKVVKLLDYAYGLDGLPKSEVLKFLLEDNCSIVVRPSGTEPKLKIYISVSAENREAAEKVECEIVKDAEKWFA</sequence>
<accession>K1SDK2</accession>
<dbReference type="InterPro" id="IPR005843">
    <property type="entry name" value="A-D-PHexomutase_C"/>
</dbReference>